<dbReference type="Pfam" id="PF04045">
    <property type="entry name" value="P34-Arc"/>
    <property type="match status" value="1"/>
</dbReference>
<dbReference type="FunFam" id="3.30.1460.20:FF:000002">
    <property type="entry name" value="Arp2/3 complex 34 kDa subunit"/>
    <property type="match status" value="1"/>
</dbReference>
<dbReference type="GO" id="GO:0005200">
    <property type="term" value="F:structural constituent of cytoskeleton"/>
    <property type="evidence" value="ECO:0007669"/>
    <property type="project" value="TreeGrafter"/>
</dbReference>
<dbReference type="GO" id="GO:0051015">
    <property type="term" value="F:actin filament binding"/>
    <property type="evidence" value="ECO:0007669"/>
    <property type="project" value="TreeGrafter"/>
</dbReference>
<accession>A2I425</accession>
<evidence type="ECO:0000313" key="9">
    <source>
        <dbReference type="EMBL" id="ABM55594.1"/>
    </source>
</evidence>
<dbReference type="AlphaFoldDB" id="A2I425"/>
<comment type="similarity">
    <text evidence="2 8">Belongs to the ARPC2 family.</text>
</comment>
<evidence type="ECO:0000256" key="3">
    <source>
        <dbReference type="ARBA" id="ARBA00022490"/>
    </source>
</evidence>
<proteinExistence type="evidence at transcript level"/>
<dbReference type="FunFam" id="3.30.1460.20:FF:000004">
    <property type="entry name" value="Arp2/3 complex 34 kDa subunit"/>
    <property type="match status" value="1"/>
</dbReference>
<dbReference type="GO" id="GO:0005885">
    <property type="term" value="C:Arp2/3 protein complex"/>
    <property type="evidence" value="ECO:0007669"/>
    <property type="project" value="InterPro"/>
</dbReference>
<dbReference type="PANTHER" id="PTHR12058">
    <property type="entry name" value="ARP2/3 COMPLEX 34 KDA SUBUNIT"/>
    <property type="match status" value="1"/>
</dbReference>
<comment type="function">
    <text evidence="6">Functions as actin-binding component of the Arp2/3 complex which is involved in regulation of actin polymerization and together with an activating nucleation-promoting factor (NPF) mediates the formation of branched actin networks. Seems to contact the mother actin filament.</text>
</comment>
<evidence type="ECO:0000256" key="2">
    <source>
        <dbReference type="ARBA" id="ARBA00007192"/>
    </source>
</evidence>
<keyword evidence="5 8" id="KW-0206">Cytoskeleton</keyword>
<evidence type="ECO:0000256" key="4">
    <source>
        <dbReference type="ARBA" id="ARBA00023203"/>
    </source>
</evidence>
<dbReference type="GO" id="GO:0030041">
    <property type="term" value="P:actin filament polymerization"/>
    <property type="evidence" value="ECO:0007669"/>
    <property type="project" value="InterPro"/>
</dbReference>
<keyword evidence="4 8" id="KW-0009">Actin-binding</keyword>
<dbReference type="GO" id="GO:0034314">
    <property type="term" value="P:Arp2/3 complex-mediated actin nucleation"/>
    <property type="evidence" value="ECO:0007669"/>
    <property type="project" value="InterPro"/>
</dbReference>
<dbReference type="InterPro" id="IPR007188">
    <property type="entry name" value="ARPC2"/>
</dbReference>
<sequence>MILLEINNQIVEDTLTVKFKNALAGHKFESTDVTIADFDGVLFHISSPNSNKSKIRVSICLKFYKDLQQHGTDKLLKEIYGSLITDTEDGYSVSILIDLENIPSNWEELVKKIGLLKRNCFAAVFNKYFDFQERGEEGHQRAVINYRSDETMYIEAKSDRVTVVFSTIFKDEDDIIIGKVFMQEFKEGRRASQTAPQVLFTHKDPPLELLNTNARVGDNIGYITFILFPRHTNRVARDNTINLIHTFRNYLHYHIKCSKVYIHSRMRAKTSEFLKVLNRARPEPKTTEKKTITGRTFVRRE</sequence>
<evidence type="ECO:0000256" key="6">
    <source>
        <dbReference type="ARBA" id="ARBA00054835"/>
    </source>
</evidence>
<dbReference type="SUPFAM" id="SSF69645">
    <property type="entry name" value="Arp2/3 complex subunits"/>
    <property type="match status" value="2"/>
</dbReference>
<evidence type="ECO:0000256" key="7">
    <source>
        <dbReference type="ARBA" id="ARBA00065815"/>
    </source>
</evidence>
<protein>
    <recommendedName>
        <fullName evidence="8">Arp2/3 complex 34 kDa subunit</fullName>
    </recommendedName>
</protein>
<keyword evidence="3 8" id="KW-0963">Cytoplasm</keyword>
<evidence type="ECO:0000256" key="1">
    <source>
        <dbReference type="ARBA" id="ARBA00004245"/>
    </source>
</evidence>
<evidence type="ECO:0000256" key="8">
    <source>
        <dbReference type="RuleBase" id="RU364015"/>
    </source>
</evidence>
<reference evidence="9" key="1">
    <citation type="submission" date="2006-10" db="EMBL/GenBank/DDBJ databases">
        <title>Expressed genes of the pink hibiscus mealybug, Maconellicoccus hirsutus.</title>
        <authorList>
            <person name="Hunter W.B."/>
            <person name="Hunnicutt L.E."/>
        </authorList>
    </citation>
    <scope>NUCLEOTIDE SEQUENCE</scope>
</reference>
<evidence type="ECO:0000256" key="5">
    <source>
        <dbReference type="ARBA" id="ARBA00023212"/>
    </source>
</evidence>
<comment type="subunit">
    <text evidence="7 8">Component of the Arp2/3 complex.</text>
</comment>
<dbReference type="EMBL" id="EF070528">
    <property type="protein sequence ID" value="ABM55594.1"/>
    <property type="molecule type" value="mRNA"/>
</dbReference>
<name>A2I425_MACHI</name>
<dbReference type="PANTHER" id="PTHR12058:SF0">
    <property type="entry name" value="ACTIN-RELATED PROTEIN 2_3 COMPLEX SUBUNIT 2"/>
    <property type="match status" value="1"/>
</dbReference>
<organism evidence="9">
    <name type="scientific">Maconellicoccus hirsutus</name>
    <name type="common">Pink hibiscus mealybug</name>
    <dbReference type="NCBI Taxonomy" id="177089"/>
    <lineage>
        <taxon>Eukaryota</taxon>
        <taxon>Metazoa</taxon>
        <taxon>Ecdysozoa</taxon>
        <taxon>Arthropoda</taxon>
        <taxon>Hexapoda</taxon>
        <taxon>Insecta</taxon>
        <taxon>Pterygota</taxon>
        <taxon>Neoptera</taxon>
        <taxon>Paraneoptera</taxon>
        <taxon>Hemiptera</taxon>
        <taxon>Sternorrhyncha</taxon>
        <taxon>Coccoidea</taxon>
        <taxon>Pseudococcidae</taxon>
        <taxon>Maconellicoccus</taxon>
    </lineage>
</organism>
<comment type="subcellular location">
    <subcellularLocation>
        <location evidence="1 8">Cytoplasm</location>
        <location evidence="1 8">Cytoskeleton</location>
    </subcellularLocation>
</comment>
<dbReference type="Gene3D" id="3.30.1460.20">
    <property type="match status" value="2"/>
</dbReference>
<dbReference type="InterPro" id="IPR034666">
    <property type="entry name" value="ARPC2/4"/>
</dbReference>